<gene>
    <name evidence="2" type="ORF">UFOVP1191_80</name>
    <name evidence="3" type="ORF">UFOVP1252_98</name>
    <name evidence="1" type="ORF">UFOVP529_22</name>
</gene>
<dbReference type="EMBL" id="LR797158">
    <property type="protein sequence ID" value="CAB4190631.1"/>
    <property type="molecule type" value="Genomic_DNA"/>
</dbReference>
<protein>
    <submittedName>
        <fullName evidence="3">Uncharacterized protein</fullName>
    </submittedName>
</protein>
<name>A0A6J5REY2_9CAUD</name>
<dbReference type="EMBL" id="LR797211">
    <property type="protein sequence ID" value="CAB4194512.1"/>
    <property type="molecule type" value="Genomic_DNA"/>
</dbReference>
<evidence type="ECO:0000313" key="3">
    <source>
        <dbReference type="EMBL" id="CAB4194512.1"/>
    </source>
</evidence>
<evidence type="ECO:0000313" key="1">
    <source>
        <dbReference type="EMBL" id="CAB4148701.1"/>
    </source>
</evidence>
<organism evidence="3">
    <name type="scientific">uncultured Caudovirales phage</name>
    <dbReference type="NCBI Taxonomy" id="2100421"/>
    <lineage>
        <taxon>Viruses</taxon>
        <taxon>Duplodnaviria</taxon>
        <taxon>Heunggongvirae</taxon>
        <taxon>Uroviricota</taxon>
        <taxon>Caudoviricetes</taxon>
        <taxon>Peduoviridae</taxon>
        <taxon>Maltschvirus</taxon>
        <taxon>Maltschvirus maltsch</taxon>
    </lineage>
</organism>
<evidence type="ECO:0000313" key="2">
    <source>
        <dbReference type="EMBL" id="CAB4190631.1"/>
    </source>
</evidence>
<reference evidence="3" key="1">
    <citation type="submission" date="2020-05" db="EMBL/GenBank/DDBJ databases">
        <authorList>
            <person name="Chiriac C."/>
            <person name="Salcher M."/>
            <person name="Ghai R."/>
            <person name="Kavagutti S V."/>
        </authorList>
    </citation>
    <scope>NUCLEOTIDE SEQUENCE</scope>
</reference>
<sequence>MAYGNTAAPEKRKAFAADYVEVADRIRAWYEAYPNARIETEIVSINDKLVVVKAYAYRGENPDEKPAGIGHSSMNIPGSTPYTRGSELENTETSAAGRALVMAGLPSKKIASGDEIRAKSGAAPKADPVVAAAKNIFDDVDIKDSPTVLGWLDAISGANDAGELQKIGQQIASLDLSENERGVLQNAWKNKRAKFA</sequence>
<dbReference type="EMBL" id="LR796510">
    <property type="protein sequence ID" value="CAB4148701.1"/>
    <property type="molecule type" value="Genomic_DNA"/>
</dbReference>
<accession>A0A6J5REY2</accession>
<proteinExistence type="predicted"/>